<protein>
    <recommendedName>
        <fullName evidence="3">DNA-3-methyladenine glycosylase II</fullName>
        <ecNumber evidence="3">3.2.2.21</ecNumber>
    </recommendedName>
</protein>
<evidence type="ECO:0000256" key="1">
    <source>
        <dbReference type="ARBA" id="ARBA00000086"/>
    </source>
</evidence>
<dbReference type="GO" id="GO:0006285">
    <property type="term" value="P:base-excision repair, AP site formation"/>
    <property type="evidence" value="ECO:0007669"/>
    <property type="project" value="TreeGrafter"/>
</dbReference>
<dbReference type="GO" id="GO:0006307">
    <property type="term" value="P:DNA alkylation repair"/>
    <property type="evidence" value="ECO:0007669"/>
    <property type="project" value="TreeGrafter"/>
</dbReference>
<dbReference type="InterPro" id="IPR003265">
    <property type="entry name" value="HhH-GPD_domain"/>
</dbReference>
<sequence>MHYIQHLSKDKKFQPLLQGEPIELKKRKVVYMSLIGSIMSQQLSTKVAQVIHNRFMDLYGGKIPTPEQIMDTPIETLRSIGLSNAKASYVHNVARFAAEQGMEKKKLDKMSNDEVIAYLTQIKGVGKWTTEMILMFTLGREDVFAIDDWGVQSAMIKIYKLKTDDKKKLRERLLKISSKWSPYRTYACMHLWAWKDNPPAVE</sequence>
<dbReference type="EC" id="3.2.2.21" evidence="3"/>
<proteinExistence type="inferred from homology"/>
<organism evidence="7 8">
    <name type="scientific">Pinibacter aurantiacus</name>
    <dbReference type="NCBI Taxonomy" id="2851599"/>
    <lineage>
        <taxon>Bacteria</taxon>
        <taxon>Pseudomonadati</taxon>
        <taxon>Bacteroidota</taxon>
        <taxon>Chitinophagia</taxon>
        <taxon>Chitinophagales</taxon>
        <taxon>Chitinophagaceae</taxon>
        <taxon>Pinibacter</taxon>
    </lineage>
</organism>
<dbReference type="GO" id="GO:0043916">
    <property type="term" value="F:DNA-7-methylguanine glycosylase activity"/>
    <property type="evidence" value="ECO:0007669"/>
    <property type="project" value="TreeGrafter"/>
</dbReference>
<evidence type="ECO:0000256" key="5">
    <source>
        <dbReference type="ARBA" id="ARBA00023204"/>
    </source>
</evidence>
<keyword evidence="5" id="KW-0234">DNA repair</keyword>
<comment type="caution">
    <text evidence="7">The sequence shown here is derived from an EMBL/GenBank/DDBJ whole genome shotgun (WGS) entry which is preliminary data.</text>
</comment>
<dbReference type="AlphaFoldDB" id="A0A9E2W347"/>
<keyword evidence="4" id="KW-0227">DNA damage</keyword>
<feature type="domain" description="HhH-GPD" evidence="6">
    <location>
        <begin position="39"/>
        <end position="196"/>
    </location>
</feature>
<name>A0A9E2W347_9BACT</name>
<evidence type="ECO:0000259" key="6">
    <source>
        <dbReference type="SMART" id="SM00478"/>
    </source>
</evidence>
<dbReference type="GO" id="GO:0008725">
    <property type="term" value="F:DNA-3-methyladenine glycosylase activity"/>
    <property type="evidence" value="ECO:0007669"/>
    <property type="project" value="TreeGrafter"/>
</dbReference>
<dbReference type="GO" id="GO:0032993">
    <property type="term" value="C:protein-DNA complex"/>
    <property type="evidence" value="ECO:0007669"/>
    <property type="project" value="TreeGrafter"/>
</dbReference>
<dbReference type="GO" id="GO:0032131">
    <property type="term" value="F:alkylated DNA binding"/>
    <property type="evidence" value="ECO:0007669"/>
    <property type="project" value="TreeGrafter"/>
</dbReference>
<dbReference type="Proteomes" id="UP000812270">
    <property type="component" value="Unassembled WGS sequence"/>
</dbReference>
<dbReference type="Pfam" id="PF00730">
    <property type="entry name" value="HhH-GPD"/>
    <property type="match status" value="1"/>
</dbReference>
<dbReference type="PANTHER" id="PTHR43003">
    <property type="entry name" value="DNA-3-METHYLADENINE GLYCOSYLASE"/>
    <property type="match status" value="1"/>
</dbReference>
<comment type="similarity">
    <text evidence="2">Belongs to the alkylbase DNA glycosidase AlkA family.</text>
</comment>
<accession>A0A9E2W347</accession>
<evidence type="ECO:0000313" key="8">
    <source>
        <dbReference type="Proteomes" id="UP000812270"/>
    </source>
</evidence>
<dbReference type="SMART" id="SM00478">
    <property type="entry name" value="ENDO3c"/>
    <property type="match status" value="1"/>
</dbReference>
<dbReference type="FunFam" id="1.10.340.30:FF:000004">
    <property type="entry name" value="DNA-3-methyladenine glycosylase II"/>
    <property type="match status" value="1"/>
</dbReference>
<dbReference type="PANTHER" id="PTHR43003:SF5">
    <property type="entry name" value="DNA-3-METHYLADENINE GLYCOSYLASE"/>
    <property type="match status" value="1"/>
</dbReference>
<dbReference type="CDD" id="cd00056">
    <property type="entry name" value="ENDO3c"/>
    <property type="match status" value="1"/>
</dbReference>
<dbReference type="RefSeq" id="WP_217791792.1">
    <property type="nucleotide sequence ID" value="NZ_JAHSPG010000009.1"/>
</dbReference>
<evidence type="ECO:0000256" key="4">
    <source>
        <dbReference type="ARBA" id="ARBA00022763"/>
    </source>
</evidence>
<reference evidence="7" key="1">
    <citation type="submission" date="2021-06" db="EMBL/GenBank/DDBJ databases">
        <authorList>
            <person name="Huq M.A."/>
        </authorList>
    </citation>
    <scope>NUCLEOTIDE SEQUENCE</scope>
    <source>
        <strain evidence="7">MAH-26</strain>
    </source>
</reference>
<comment type="catalytic activity">
    <reaction evidence="1">
        <text>Hydrolysis of alkylated DNA, releasing 3-methyladenine, 3-methylguanine, 7-methylguanine and 7-methyladenine.</text>
        <dbReference type="EC" id="3.2.2.21"/>
    </reaction>
</comment>
<evidence type="ECO:0000256" key="2">
    <source>
        <dbReference type="ARBA" id="ARBA00010817"/>
    </source>
</evidence>
<dbReference type="InterPro" id="IPR051912">
    <property type="entry name" value="Alkylbase_DNA_Glycosylase/TA"/>
</dbReference>
<evidence type="ECO:0000256" key="3">
    <source>
        <dbReference type="ARBA" id="ARBA00012000"/>
    </source>
</evidence>
<gene>
    <name evidence="7" type="ORF">KTO63_13175</name>
</gene>
<dbReference type="EMBL" id="JAHSPG010000009">
    <property type="protein sequence ID" value="MBV4358110.1"/>
    <property type="molecule type" value="Genomic_DNA"/>
</dbReference>
<keyword evidence="8" id="KW-1185">Reference proteome</keyword>
<evidence type="ECO:0000313" key="7">
    <source>
        <dbReference type="EMBL" id="MBV4358110.1"/>
    </source>
</evidence>